<evidence type="ECO:0000256" key="7">
    <source>
        <dbReference type="ARBA" id="ARBA00032272"/>
    </source>
</evidence>
<dbReference type="SUPFAM" id="SSF55811">
    <property type="entry name" value="Nudix"/>
    <property type="match status" value="1"/>
</dbReference>
<dbReference type="PANTHER" id="PTHR11839">
    <property type="entry name" value="UDP/ADP-SUGAR PYROPHOSPHATASE"/>
    <property type="match status" value="1"/>
</dbReference>
<dbReference type="Proteomes" id="UP001062263">
    <property type="component" value="Chromosome"/>
</dbReference>
<feature type="domain" description="Nudix hydrolase" evidence="8">
    <location>
        <begin position="36"/>
        <end position="169"/>
    </location>
</feature>
<dbReference type="PANTHER" id="PTHR11839:SF18">
    <property type="entry name" value="NUDIX HYDROLASE DOMAIN-CONTAINING PROTEIN"/>
    <property type="match status" value="1"/>
</dbReference>
<dbReference type="InterPro" id="IPR015797">
    <property type="entry name" value="NUDIX_hydrolase-like_dom_sf"/>
</dbReference>
<dbReference type="CDD" id="cd03424">
    <property type="entry name" value="NUDIX_ADPRase_Nudt5_UGPPase_Nudt14"/>
    <property type="match status" value="1"/>
</dbReference>
<evidence type="ECO:0000256" key="4">
    <source>
        <dbReference type="ARBA" id="ARBA00016377"/>
    </source>
</evidence>
<reference evidence="9" key="1">
    <citation type="submission" date="2022-06" db="EMBL/GenBank/DDBJ databases">
        <title>Akkermansia biwalacus sp. nov., an anaerobic mucin-degrading bacterium isolated from human intestine.</title>
        <authorList>
            <person name="Kobayashi Y."/>
            <person name="Inoue S."/>
            <person name="Kawahara T."/>
            <person name="Kohda N."/>
        </authorList>
    </citation>
    <scope>NUCLEOTIDE SEQUENCE</scope>
    <source>
        <strain evidence="9">WON2089</strain>
    </source>
</reference>
<accession>A0ABM7ZKF5</accession>
<proteinExistence type="inferred from homology"/>
<organism evidence="9 10">
    <name type="scientific">Akkermansia biwaensis</name>
    <dbReference type="NCBI Taxonomy" id="2946555"/>
    <lineage>
        <taxon>Bacteria</taxon>
        <taxon>Pseudomonadati</taxon>
        <taxon>Verrucomicrobiota</taxon>
        <taxon>Verrucomicrobiia</taxon>
        <taxon>Verrucomicrobiales</taxon>
        <taxon>Akkermansiaceae</taxon>
        <taxon>Akkermansia</taxon>
    </lineage>
</organism>
<comment type="catalytic activity">
    <reaction evidence="1">
        <text>GDP-alpha-D-mannose + H2O = alpha-D-mannose 1-phosphate + GMP + 2 H(+)</text>
        <dbReference type="Rhea" id="RHEA:27978"/>
        <dbReference type="ChEBI" id="CHEBI:15377"/>
        <dbReference type="ChEBI" id="CHEBI:15378"/>
        <dbReference type="ChEBI" id="CHEBI:57527"/>
        <dbReference type="ChEBI" id="CHEBI:58115"/>
        <dbReference type="ChEBI" id="CHEBI:58409"/>
    </reaction>
</comment>
<dbReference type="EMBL" id="AP025943">
    <property type="protein sequence ID" value="BDL44970.1"/>
    <property type="molecule type" value="Genomic_DNA"/>
</dbReference>
<dbReference type="Gene3D" id="3.90.79.10">
    <property type="entry name" value="Nucleoside Triphosphate Pyrophosphohydrolase"/>
    <property type="match status" value="1"/>
</dbReference>
<evidence type="ECO:0000256" key="1">
    <source>
        <dbReference type="ARBA" id="ARBA00000847"/>
    </source>
</evidence>
<evidence type="ECO:0000256" key="5">
    <source>
        <dbReference type="ARBA" id="ARBA00022801"/>
    </source>
</evidence>
<evidence type="ECO:0000256" key="3">
    <source>
        <dbReference type="ARBA" id="ARBA00007275"/>
    </source>
</evidence>
<evidence type="ECO:0000313" key="10">
    <source>
        <dbReference type="Proteomes" id="UP001062263"/>
    </source>
</evidence>
<dbReference type="PROSITE" id="PS51462">
    <property type="entry name" value="NUDIX"/>
    <property type="match status" value="1"/>
</dbReference>
<keyword evidence="5" id="KW-0378">Hydrolase</keyword>
<name>A0ABM7ZKF5_9BACT</name>
<evidence type="ECO:0000313" key="9">
    <source>
        <dbReference type="EMBL" id="BDL44970.1"/>
    </source>
</evidence>
<dbReference type="RefSeq" id="WP_251828275.1">
    <property type="nucleotide sequence ID" value="NZ_AP025943.1"/>
</dbReference>
<keyword evidence="10" id="KW-1185">Reference proteome</keyword>
<protein>
    <recommendedName>
        <fullName evidence="4">GDP-mannose pyrophosphatase</fullName>
    </recommendedName>
    <alternativeName>
        <fullName evidence="6">GDP-mannose hydrolase</fullName>
    </alternativeName>
    <alternativeName>
        <fullName evidence="7">GDPMK</fullName>
    </alternativeName>
</protein>
<evidence type="ECO:0000259" key="8">
    <source>
        <dbReference type="PROSITE" id="PS51462"/>
    </source>
</evidence>
<dbReference type="Pfam" id="PF00293">
    <property type="entry name" value="NUDIX"/>
    <property type="match status" value="1"/>
</dbReference>
<gene>
    <name evidence="9" type="ORF">Abiwalacus_25440</name>
</gene>
<comment type="similarity">
    <text evidence="3">Belongs to the Nudix hydrolase family. NudK subfamily.</text>
</comment>
<dbReference type="InterPro" id="IPR000086">
    <property type="entry name" value="NUDIX_hydrolase_dom"/>
</dbReference>
<evidence type="ECO:0000256" key="2">
    <source>
        <dbReference type="ARBA" id="ARBA00001946"/>
    </source>
</evidence>
<comment type="cofactor">
    <cofactor evidence="2">
        <name>Mg(2+)</name>
        <dbReference type="ChEBI" id="CHEBI:18420"/>
    </cofactor>
</comment>
<evidence type="ECO:0000256" key="6">
    <source>
        <dbReference type="ARBA" id="ARBA00032162"/>
    </source>
</evidence>
<sequence>MMKHADNPEERPQPLFRGKFLELVKEGRWEYVRRVNANGAVMVIAVTEEGELLLVEEYRFPLHALTIGLPAGLSGDGGEESTLESARRELEEETGYSASSWTYLFTGPSSPGLTTEMVSFYLADGLRQVAEGGGVDNEDITVHRIPLFLVHDWLMDQTGQGKVVDPKIFMGLYFLFRRFNGSDREEG</sequence>